<dbReference type="AlphaFoldDB" id="A0A9Q3K8M0"/>
<organism evidence="3 4">
    <name type="scientific">Austropuccinia psidii MF-1</name>
    <dbReference type="NCBI Taxonomy" id="1389203"/>
    <lineage>
        <taxon>Eukaryota</taxon>
        <taxon>Fungi</taxon>
        <taxon>Dikarya</taxon>
        <taxon>Basidiomycota</taxon>
        <taxon>Pucciniomycotina</taxon>
        <taxon>Pucciniomycetes</taxon>
        <taxon>Pucciniales</taxon>
        <taxon>Sphaerophragmiaceae</taxon>
        <taxon>Austropuccinia</taxon>
    </lineage>
</organism>
<dbReference type="GO" id="GO:0003723">
    <property type="term" value="F:RNA binding"/>
    <property type="evidence" value="ECO:0007669"/>
    <property type="project" value="UniProtKB-KW"/>
</dbReference>
<dbReference type="Gene3D" id="3.30.420.10">
    <property type="entry name" value="Ribonuclease H-like superfamily/Ribonuclease H"/>
    <property type="match status" value="1"/>
</dbReference>
<gene>
    <name evidence="3" type="ORF">O181_116555</name>
</gene>
<dbReference type="GO" id="GO:0015074">
    <property type="term" value="P:DNA integration"/>
    <property type="evidence" value="ECO:0007669"/>
    <property type="project" value="InterPro"/>
</dbReference>
<dbReference type="InterPro" id="IPR050951">
    <property type="entry name" value="Retrovirus_Pol_polyprotein"/>
</dbReference>
<feature type="domain" description="Integrase catalytic" evidence="2">
    <location>
        <begin position="1"/>
        <end position="161"/>
    </location>
</feature>
<dbReference type="GO" id="GO:0005634">
    <property type="term" value="C:nucleus"/>
    <property type="evidence" value="ECO:0007669"/>
    <property type="project" value="UniProtKB-ARBA"/>
</dbReference>
<proteinExistence type="predicted"/>
<name>A0A9Q3K8M0_9BASI</name>
<sequence>MEWVTTLPPCGEKHYNACLVIVDGCRKNPIFSPFHNDDTAIEKALSICNKFIYHTGLFKNIISDRYLKFTSALWTNLHEILGTKISFSTAYHPQNDGLVEKMINTIEVVIRRFCVYELQFKASDGFTHKWCALILALELAYKNSIHTSTGKTPAMLEKGWNPKLPADPLNKNLADVHQAASSFKLMFDTLRNH</sequence>
<dbReference type="Proteomes" id="UP000765509">
    <property type="component" value="Unassembled WGS sequence"/>
</dbReference>
<dbReference type="PANTHER" id="PTHR37984:SF5">
    <property type="entry name" value="PROTEIN NYNRIN-LIKE"/>
    <property type="match status" value="1"/>
</dbReference>
<keyword evidence="4" id="KW-1185">Reference proteome</keyword>
<protein>
    <recommendedName>
        <fullName evidence="2">Integrase catalytic domain-containing protein</fullName>
    </recommendedName>
</protein>
<evidence type="ECO:0000313" key="4">
    <source>
        <dbReference type="Proteomes" id="UP000765509"/>
    </source>
</evidence>
<dbReference type="SUPFAM" id="SSF53098">
    <property type="entry name" value="Ribonuclease H-like"/>
    <property type="match status" value="1"/>
</dbReference>
<reference evidence="3" key="1">
    <citation type="submission" date="2021-03" db="EMBL/GenBank/DDBJ databases">
        <title>Draft genome sequence of rust myrtle Austropuccinia psidii MF-1, a brazilian biotype.</title>
        <authorList>
            <person name="Quecine M.C."/>
            <person name="Pachon D.M.R."/>
            <person name="Bonatelli M.L."/>
            <person name="Correr F.H."/>
            <person name="Franceschini L.M."/>
            <person name="Leite T.F."/>
            <person name="Margarido G.R.A."/>
            <person name="Almeida C.A."/>
            <person name="Ferrarezi J.A."/>
            <person name="Labate C.A."/>
        </authorList>
    </citation>
    <scope>NUCLEOTIDE SEQUENCE</scope>
    <source>
        <strain evidence="3">MF-1</strain>
    </source>
</reference>
<dbReference type="InterPro" id="IPR036397">
    <property type="entry name" value="RNaseH_sf"/>
</dbReference>
<accession>A0A9Q3K8M0</accession>
<evidence type="ECO:0000259" key="2">
    <source>
        <dbReference type="PROSITE" id="PS50994"/>
    </source>
</evidence>
<keyword evidence="1" id="KW-0694">RNA-binding</keyword>
<comment type="caution">
    <text evidence="3">The sequence shown here is derived from an EMBL/GenBank/DDBJ whole genome shotgun (WGS) entry which is preliminary data.</text>
</comment>
<dbReference type="OrthoDB" id="2273864at2759"/>
<dbReference type="PROSITE" id="PS50994">
    <property type="entry name" value="INTEGRASE"/>
    <property type="match status" value="1"/>
</dbReference>
<evidence type="ECO:0000256" key="1">
    <source>
        <dbReference type="ARBA" id="ARBA00022884"/>
    </source>
</evidence>
<dbReference type="PANTHER" id="PTHR37984">
    <property type="entry name" value="PROTEIN CBG26694"/>
    <property type="match status" value="1"/>
</dbReference>
<evidence type="ECO:0000313" key="3">
    <source>
        <dbReference type="EMBL" id="MBW0576840.1"/>
    </source>
</evidence>
<dbReference type="InterPro" id="IPR012337">
    <property type="entry name" value="RNaseH-like_sf"/>
</dbReference>
<dbReference type="EMBL" id="AVOT02099281">
    <property type="protein sequence ID" value="MBW0576840.1"/>
    <property type="molecule type" value="Genomic_DNA"/>
</dbReference>
<dbReference type="InterPro" id="IPR001584">
    <property type="entry name" value="Integrase_cat-core"/>
</dbReference>